<proteinExistence type="predicted"/>
<gene>
    <name evidence="2" type="ORF">OE749_13395</name>
</gene>
<dbReference type="RefSeq" id="WP_263712975.1">
    <property type="nucleotide sequence ID" value="NZ_JAOWKX010000007.1"/>
</dbReference>
<evidence type="ECO:0000313" key="2">
    <source>
        <dbReference type="EMBL" id="MCV2885687.1"/>
    </source>
</evidence>
<evidence type="ECO:0000313" key="3">
    <source>
        <dbReference type="Proteomes" id="UP001652504"/>
    </source>
</evidence>
<evidence type="ECO:0008006" key="4">
    <source>
        <dbReference type="Google" id="ProtNLM"/>
    </source>
</evidence>
<name>A0ABT3AAI6_9ALTE</name>
<evidence type="ECO:0000256" key="1">
    <source>
        <dbReference type="SAM" id="SignalP"/>
    </source>
</evidence>
<comment type="caution">
    <text evidence="2">The sequence shown here is derived from an EMBL/GenBank/DDBJ whole genome shotgun (WGS) entry which is preliminary data.</text>
</comment>
<feature type="chain" id="PRO_5046703499" description="Integrating conjugative element protein, PFL_4711 family" evidence="1">
    <location>
        <begin position="20"/>
        <end position="374"/>
    </location>
</feature>
<keyword evidence="1" id="KW-0732">Signal</keyword>
<dbReference type="Proteomes" id="UP001652504">
    <property type="component" value="Unassembled WGS sequence"/>
</dbReference>
<protein>
    <recommendedName>
        <fullName evidence="4">Integrating conjugative element protein, PFL_4711 family</fullName>
    </recommendedName>
</protein>
<organism evidence="2 3">
    <name type="scientific">Fluctibacter corallii</name>
    <dbReference type="NCBI Taxonomy" id="2984329"/>
    <lineage>
        <taxon>Bacteria</taxon>
        <taxon>Pseudomonadati</taxon>
        <taxon>Pseudomonadota</taxon>
        <taxon>Gammaproteobacteria</taxon>
        <taxon>Alteromonadales</taxon>
        <taxon>Alteromonadaceae</taxon>
        <taxon>Fluctibacter</taxon>
    </lineage>
</organism>
<feature type="signal peptide" evidence="1">
    <location>
        <begin position="1"/>
        <end position="19"/>
    </location>
</feature>
<reference evidence="2 3" key="1">
    <citation type="submission" date="2022-10" db="EMBL/GenBank/DDBJ databases">
        <title>Aestuariibacter sp. AA17 isolated from Montipora capitata coral fragment.</title>
        <authorList>
            <person name="Emsley S.A."/>
            <person name="Pfannmuller K.M."/>
            <person name="Loughran R.M."/>
            <person name="Shlafstein M."/>
            <person name="Papke E."/>
            <person name="Saw J.H."/>
            <person name="Ushijima B."/>
            <person name="Videau P."/>
        </authorList>
    </citation>
    <scope>NUCLEOTIDE SEQUENCE [LARGE SCALE GENOMIC DNA]</scope>
    <source>
        <strain evidence="2 3">AA17</strain>
    </source>
</reference>
<dbReference type="EMBL" id="JAOWKX010000007">
    <property type="protein sequence ID" value="MCV2885687.1"/>
    <property type="molecule type" value="Genomic_DNA"/>
</dbReference>
<keyword evidence="3" id="KW-1185">Reference proteome</keyword>
<accession>A0ABT3AAI6</accession>
<sequence length="374" mass="41296">MKARLLLLCSCLYASFTYGDTFYALGTNKETLGMGFSSEVNMPLSPCVTGDWIFQGGSQGELAFQQGMDSTTMMNSVSGSVRGSVNFVIFGGSAKFSMRKKTTENRNSIASTLMLNYNGGNYSLENRRITDEIASLIHTDPAAVVGRCGDSYIHSLTKGANLYVTAKLYFRDKTEYEWFQTKIKIRVLFFKKTITKTKEFSNAIKNAVYSVQVHTDGGLTPYLQSIGTSKYCRGTDISACTDYADQLFSYLLAGGNYASDLTPELLKPIKYTVEPYEKSGHMTLIPASANNMPADYLRISGRLRGYQDLVNDEIERLKAFIAVATEAEKPALEAEFALRQSESNALADAGEYCATLPGVYQCEQRVEQAIAQVH</sequence>